<protein>
    <recommendedName>
        <fullName evidence="3">Lipoprotein</fullName>
    </recommendedName>
</protein>
<dbReference type="PROSITE" id="PS51257">
    <property type="entry name" value="PROKAR_LIPOPROTEIN"/>
    <property type="match status" value="1"/>
</dbReference>
<keyword evidence="2" id="KW-1185">Reference proteome</keyword>
<dbReference type="EMBL" id="FORM01000005">
    <property type="protein sequence ID" value="SFJ17575.1"/>
    <property type="molecule type" value="Genomic_DNA"/>
</dbReference>
<dbReference type="AlphaFoldDB" id="A0A1I3P7P9"/>
<evidence type="ECO:0000313" key="1">
    <source>
        <dbReference type="EMBL" id="SFJ17575.1"/>
    </source>
</evidence>
<name>A0A1I3P7P9_9FLAO</name>
<proteinExistence type="predicted"/>
<organism evidence="1 2">
    <name type="scientific">Olleya namhaensis</name>
    <dbReference type="NCBI Taxonomy" id="1144750"/>
    <lineage>
        <taxon>Bacteria</taxon>
        <taxon>Pseudomonadati</taxon>
        <taxon>Bacteroidota</taxon>
        <taxon>Flavobacteriia</taxon>
        <taxon>Flavobacteriales</taxon>
        <taxon>Flavobacteriaceae</taxon>
    </lineage>
</organism>
<accession>A0A1I3P7P9</accession>
<evidence type="ECO:0008006" key="3">
    <source>
        <dbReference type="Google" id="ProtNLM"/>
    </source>
</evidence>
<reference evidence="2" key="1">
    <citation type="submission" date="2016-10" db="EMBL/GenBank/DDBJ databases">
        <authorList>
            <person name="Varghese N."/>
            <person name="Submissions S."/>
        </authorList>
    </citation>
    <scope>NUCLEOTIDE SEQUENCE [LARGE SCALE GENOMIC DNA]</scope>
    <source>
        <strain evidence="2">DSM 28881</strain>
    </source>
</reference>
<gene>
    <name evidence="1" type="ORF">SAMN05443431_1051</name>
</gene>
<dbReference type="Proteomes" id="UP000199559">
    <property type="component" value="Unassembled WGS sequence"/>
</dbReference>
<evidence type="ECO:0000313" key="2">
    <source>
        <dbReference type="Proteomes" id="UP000199559"/>
    </source>
</evidence>
<dbReference type="RefSeq" id="WP_090839533.1">
    <property type="nucleotide sequence ID" value="NZ_FORM01000005.1"/>
</dbReference>
<sequence length="210" mass="24660">MRTNIKISFLILLILTIIGCKNSEKKEKQLVQIDFGKWDKESDSLGVELVYNQFENWKDVLKRTERIACNDSIPKITLKSDNKIKTIYFHNPCWENFACILIKQKNTIEIHNDTINKKYDNFYPLDSLESVLKRDIENNGKNPMLSDNPEKLLIYVSYDKNGFENLPKTLEKLTQAYERITNKTDINIWLNEKFDIPPPPPPPKEIIEIK</sequence>